<evidence type="ECO:0000313" key="2">
    <source>
        <dbReference type="Proteomes" id="UP001152607"/>
    </source>
</evidence>
<organism evidence="1 2">
    <name type="scientific">Periconia digitata</name>
    <dbReference type="NCBI Taxonomy" id="1303443"/>
    <lineage>
        <taxon>Eukaryota</taxon>
        <taxon>Fungi</taxon>
        <taxon>Dikarya</taxon>
        <taxon>Ascomycota</taxon>
        <taxon>Pezizomycotina</taxon>
        <taxon>Dothideomycetes</taxon>
        <taxon>Pleosporomycetidae</taxon>
        <taxon>Pleosporales</taxon>
        <taxon>Massarineae</taxon>
        <taxon>Periconiaceae</taxon>
        <taxon>Periconia</taxon>
    </lineage>
</organism>
<accession>A0A9W4XNR7</accession>
<dbReference type="AlphaFoldDB" id="A0A9W4XNR7"/>
<proteinExistence type="predicted"/>
<sequence length="133" mass="15462">MNGDILLPKCSNLIASDTCKWWLLSALLRGDFLRKFDPVVGFSPLKHWQRWLVWTLEGARGSVVRLFDNMATRISRRNRFHSCIQLNAKEIAQQCHVASVSRVRSLVSWYTDKTCFLLTSTYQEKIKRRSSIS</sequence>
<dbReference type="EMBL" id="CAOQHR010000003">
    <property type="protein sequence ID" value="CAI6331870.1"/>
    <property type="molecule type" value="Genomic_DNA"/>
</dbReference>
<reference evidence="1" key="1">
    <citation type="submission" date="2023-01" db="EMBL/GenBank/DDBJ databases">
        <authorList>
            <person name="Van Ghelder C."/>
            <person name="Rancurel C."/>
        </authorList>
    </citation>
    <scope>NUCLEOTIDE SEQUENCE</scope>
    <source>
        <strain evidence="1">CNCM I-4278</strain>
    </source>
</reference>
<gene>
    <name evidence="1" type="ORF">PDIGIT_LOCUS4899</name>
</gene>
<comment type="caution">
    <text evidence="1">The sequence shown here is derived from an EMBL/GenBank/DDBJ whole genome shotgun (WGS) entry which is preliminary data.</text>
</comment>
<keyword evidence="2" id="KW-1185">Reference proteome</keyword>
<protein>
    <submittedName>
        <fullName evidence="1">Uncharacterized protein</fullName>
    </submittedName>
</protein>
<name>A0A9W4XNR7_9PLEO</name>
<evidence type="ECO:0000313" key="1">
    <source>
        <dbReference type="EMBL" id="CAI6331870.1"/>
    </source>
</evidence>
<dbReference type="Proteomes" id="UP001152607">
    <property type="component" value="Unassembled WGS sequence"/>
</dbReference>